<dbReference type="OrthoDB" id="4068713at2"/>
<evidence type="ECO:0000259" key="5">
    <source>
        <dbReference type="PROSITE" id="PS51078"/>
    </source>
</evidence>
<dbReference type="InterPro" id="IPR036390">
    <property type="entry name" value="WH_DNA-bd_sf"/>
</dbReference>
<evidence type="ECO:0000259" key="4">
    <source>
        <dbReference type="PROSITE" id="PS51077"/>
    </source>
</evidence>
<dbReference type="InterPro" id="IPR029016">
    <property type="entry name" value="GAF-like_dom_sf"/>
</dbReference>
<reference evidence="6 7" key="1">
    <citation type="submission" date="2019-05" db="EMBL/GenBank/DDBJ databases">
        <title>Georgenia *** sp. nov., and Georgenia *** sp. nov., isolated from the intestinal contents of plateau pika (Ochotona curzoniae) in the Qinghai-Tibet plateau of China.</title>
        <authorList>
            <person name="Tian Z."/>
        </authorList>
    </citation>
    <scope>NUCLEOTIDE SEQUENCE [LARGE SCALE GENOMIC DNA]</scope>
    <source>
        <strain evidence="6 7">Z443</strain>
    </source>
</reference>
<dbReference type="Pfam" id="PF01614">
    <property type="entry name" value="IclR_C"/>
    <property type="match status" value="1"/>
</dbReference>
<dbReference type="EMBL" id="CP040915">
    <property type="protein sequence ID" value="QDC26105.1"/>
    <property type="molecule type" value="Genomic_DNA"/>
</dbReference>
<keyword evidence="3" id="KW-0804">Transcription</keyword>
<dbReference type="GO" id="GO:0003677">
    <property type="term" value="F:DNA binding"/>
    <property type="evidence" value="ECO:0007669"/>
    <property type="project" value="UniProtKB-KW"/>
</dbReference>
<dbReference type="InterPro" id="IPR005471">
    <property type="entry name" value="Tscrpt_reg_IclR_N"/>
</dbReference>
<dbReference type="InterPro" id="IPR050707">
    <property type="entry name" value="HTH_MetabolicPath_Reg"/>
</dbReference>
<dbReference type="AlphaFoldDB" id="A0A5B8C9J1"/>
<dbReference type="KEGG" id="gyu:FE374_17140"/>
<dbReference type="SUPFAM" id="SSF55781">
    <property type="entry name" value="GAF domain-like"/>
    <property type="match status" value="1"/>
</dbReference>
<evidence type="ECO:0000256" key="2">
    <source>
        <dbReference type="ARBA" id="ARBA00023125"/>
    </source>
</evidence>
<organism evidence="6 7">
    <name type="scientific">Georgenia yuyongxinii</name>
    <dbReference type="NCBI Taxonomy" id="2589797"/>
    <lineage>
        <taxon>Bacteria</taxon>
        <taxon>Bacillati</taxon>
        <taxon>Actinomycetota</taxon>
        <taxon>Actinomycetes</taxon>
        <taxon>Micrococcales</taxon>
        <taxon>Bogoriellaceae</taxon>
        <taxon>Georgenia</taxon>
    </lineage>
</organism>
<protein>
    <submittedName>
        <fullName evidence="6">IclR family transcriptional regulator</fullName>
    </submittedName>
</protein>
<dbReference type="SUPFAM" id="SSF46785">
    <property type="entry name" value="Winged helix' DNA-binding domain"/>
    <property type="match status" value="1"/>
</dbReference>
<evidence type="ECO:0000256" key="1">
    <source>
        <dbReference type="ARBA" id="ARBA00023015"/>
    </source>
</evidence>
<evidence type="ECO:0000313" key="7">
    <source>
        <dbReference type="Proteomes" id="UP000314616"/>
    </source>
</evidence>
<name>A0A5B8C9J1_9MICO</name>
<dbReference type="PANTHER" id="PTHR30136">
    <property type="entry name" value="HELIX-TURN-HELIX TRANSCRIPTIONAL REGULATOR, ICLR FAMILY"/>
    <property type="match status" value="1"/>
</dbReference>
<evidence type="ECO:0000256" key="3">
    <source>
        <dbReference type="ARBA" id="ARBA00023163"/>
    </source>
</evidence>
<evidence type="ECO:0000313" key="6">
    <source>
        <dbReference type="EMBL" id="QDC26105.1"/>
    </source>
</evidence>
<dbReference type="Pfam" id="PF09339">
    <property type="entry name" value="HTH_IclR"/>
    <property type="match status" value="1"/>
</dbReference>
<dbReference type="InterPro" id="IPR036388">
    <property type="entry name" value="WH-like_DNA-bd_sf"/>
</dbReference>
<keyword evidence="1" id="KW-0805">Transcription regulation</keyword>
<dbReference type="PROSITE" id="PS51078">
    <property type="entry name" value="ICLR_ED"/>
    <property type="match status" value="1"/>
</dbReference>
<dbReference type="Gene3D" id="1.10.10.10">
    <property type="entry name" value="Winged helix-like DNA-binding domain superfamily/Winged helix DNA-binding domain"/>
    <property type="match status" value="1"/>
</dbReference>
<dbReference type="SMART" id="SM00346">
    <property type="entry name" value="HTH_ICLR"/>
    <property type="match status" value="1"/>
</dbReference>
<keyword evidence="2" id="KW-0238">DNA-binding</keyword>
<proteinExistence type="predicted"/>
<dbReference type="PANTHER" id="PTHR30136:SF24">
    <property type="entry name" value="HTH-TYPE TRANSCRIPTIONAL REPRESSOR ALLR"/>
    <property type="match status" value="1"/>
</dbReference>
<gene>
    <name evidence="6" type="ORF">FE374_17140</name>
</gene>
<dbReference type="RefSeq" id="WP_139930508.1">
    <property type="nucleotide sequence ID" value="NZ_CP040915.1"/>
</dbReference>
<accession>A0A5B8C9J1</accession>
<dbReference type="Gene3D" id="3.30.450.40">
    <property type="match status" value="1"/>
</dbReference>
<dbReference type="Proteomes" id="UP000314616">
    <property type="component" value="Chromosome"/>
</dbReference>
<dbReference type="GO" id="GO:0003700">
    <property type="term" value="F:DNA-binding transcription factor activity"/>
    <property type="evidence" value="ECO:0007669"/>
    <property type="project" value="TreeGrafter"/>
</dbReference>
<dbReference type="InterPro" id="IPR014757">
    <property type="entry name" value="Tscrpt_reg_IclR_C"/>
</dbReference>
<dbReference type="PROSITE" id="PS51077">
    <property type="entry name" value="HTH_ICLR"/>
    <property type="match status" value="1"/>
</dbReference>
<sequence>MARSTSGDSLLTRIMRILEVFARTPTATVTEIAVQAQLPVATAHRLVGEMIGFGLLERDENKRVRMGVRLWELSLRSHRVLGLREAARPYMEDLQSVVHQHVQISVRAGTEVLYIERLSSGGAVANIGSIAARLPIHACSPGLVLLAHAPEEVRAAVLAGPLEALTPHSLTDPVQLRRTVATVRRTGFAVAPASINPAVKGVAVPLRDGTGAVVASLSIVIPMTQDHRPLVPALMAAGRGISRAMGAVVADGGYVVHSTAPAPIE</sequence>
<feature type="domain" description="HTH iclR-type" evidence="4">
    <location>
        <begin position="8"/>
        <end position="68"/>
    </location>
</feature>
<feature type="domain" description="IclR-ED" evidence="5">
    <location>
        <begin position="69"/>
        <end position="247"/>
    </location>
</feature>
<dbReference type="GO" id="GO:0045892">
    <property type="term" value="P:negative regulation of DNA-templated transcription"/>
    <property type="evidence" value="ECO:0007669"/>
    <property type="project" value="TreeGrafter"/>
</dbReference>